<dbReference type="PIRSF" id="PIRSF002889">
    <property type="entry name" value="Rod_FlgB"/>
    <property type="match status" value="1"/>
</dbReference>
<gene>
    <name evidence="8" type="ORF">SAMN04487884_104145</name>
</gene>
<keyword evidence="8" id="KW-0966">Cell projection</keyword>
<dbReference type="GO" id="GO:0071978">
    <property type="term" value="P:bacterial-type flagellum-dependent swarming motility"/>
    <property type="evidence" value="ECO:0007669"/>
    <property type="project" value="TreeGrafter"/>
</dbReference>
<feature type="domain" description="Flagellar basal body rod protein N-terminal" evidence="7">
    <location>
        <begin position="23"/>
        <end position="40"/>
    </location>
</feature>
<dbReference type="PANTHER" id="PTHR30435">
    <property type="entry name" value="FLAGELLAR PROTEIN"/>
    <property type="match status" value="1"/>
</dbReference>
<keyword evidence="8" id="KW-0282">Flagellum</keyword>
<evidence type="ECO:0000256" key="5">
    <source>
        <dbReference type="ARBA" id="ARBA00024934"/>
    </source>
</evidence>
<keyword evidence="4 6" id="KW-0975">Bacterial flagellum</keyword>
<accession>A0A1H9ND92</accession>
<dbReference type="InterPro" id="IPR006300">
    <property type="entry name" value="FlgB"/>
</dbReference>
<comment type="similarity">
    <text evidence="2 6">Belongs to the flagella basal body rod proteins family.</text>
</comment>
<comment type="subunit">
    <text evidence="6">The basal body constitutes a major portion of the flagellar organelle and consists of a number of rings mounted on a central rod.</text>
</comment>
<dbReference type="OrthoDB" id="9792068at2"/>
<evidence type="ECO:0000256" key="1">
    <source>
        <dbReference type="ARBA" id="ARBA00004117"/>
    </source>
</evidence>
<proteinExistence type="inferred from homology"/>
<dbReference type="InterPro" id="IPR001444">
    <property type="entry name" value="Flag_bb_rod_N"/>
</dbReference>
<dbReference type="Pfam" id="PF00460">
    <property type="entry name" value="Flg_bb_rod"/>
    <property type="match status" value="1"/>
</dbReference>
<dbReference type="RefSeq" id="WP_022752879.1">
    <property type="nucleotide sequence ID" value="NZ_CP065800.1"/>
</dbReference>
<dbReference type="NCBIfam" id="TIGR01396">
    <property type="entry name" value="FlgB"/>
    <property type="match status" value="1"/>
</dbReference>
<reference evidence="8 9" key="1">
    <citation type="submission" date="2016-10" db="EMBL/GenBank/DDBJ databases">
        <authorList>
            <person name="de Groot N.N."/>
        </authorList>
    </citation>
    <scope>NUCLEOTIDE SEQUENCE [LARGE SCALE GENOMIC DNA]</scope>
    <source>
        <strain evidence="8 9">AR40</strain>
    </source>
</reference>
<dbReference type="AlphaFoldDB" id="A0A1H9ND92"/>
<dbReference type="PANTHER" id="PTHR30435:SF12">
    <property type="entry name" value="FLAGELLAR BASAL BODY ROD PROTEIN FLGB"/>
    <property type="match status" value="1"/>
</dbReference>
<name>A0A1H9ND92_BUTFI</name>
<keyword evidence="8" id="KW-0969">Cilium</keyword>
<protein>
    <recommendedName>
        <fullName evidence="3 6">Flagellar basal body rod protein FlgB</fullName>
    </recommendedName>
</protein>
<comment type="function">
    <text evidence="5 6">Structural component of flagellum, the bacterial motility apparatus. Part of the rod structure of flagellar basal body.</text>
</comment>
<evidence type="ECO:0000259" key="7">
    <source>
        <dbReference type="Pfam" id="PF00460"/>
    </source>
</evidence>
<evidence type="ECO:0000256" key="4">
    <source>
        <dbReference type="ARBA" id="ARBA00023143"/>
    </source>
</evidence>
<evidence type="ECO:0000256" key="2">
    <source>
        <dbReference type="ARBA" id="ARBA00009677"/>
    </source>
</evidence>
<evidence type="ECO:0000313" key="9">
    <source>
        <dbReference type="Proteomes" id="UP000182584"/>
    </source>
</evidence>
<evidence type="ECO:0000256" key="3">
    <source>
        <dbReference type="ARBA" id="ARBA00014376"/>
    </source>
</evidence>
<sequence>MINSNAFDYINVLDATADATWVRNEILANNIANATTPGYKREDIDFENELRRALGNMKYKSLDEKVANLRGTKVKGRSFKDSVNYSYRLDENNVDPEQENIELVSNQLKYQGVIAGLTSEFQNLQTAMKAPS</sequence>
<dbReference type="GO" id="GO:0030694">
    <property type="term" value="C:bacterial-type flagellum basal body, rod"/>
    <property type="evidence" value="ECO:0007669"/>
    <property type="project" value="InterPro"/>
</dbReference>
<evidence type="ECO:0000313" key="8">
    <source>
        <dbReference type="EMBL" id="SER33898.1"/>
    </source>
</evidence>
<evidence type="ECO:0000256" key="6">
    <source>
        <dbReference type="PIRNR" id="PIRNR002889"/>
    </source>
</evidence>
<comment type="subcellular location">
    <subcellularLocation>
        <location evidence="1 6">Bacterial flagellum basal body</location>
    </subcellularLocation>
</comment>
<organism evidence="8 9">
    <name type="scientific">Butyrivibrio fibrisolvens</name>
    <dbReference type="NCBI Taxonomy" id="831"/>
    <lineage>
        <taxon>Bacteria</taxon>
        <taxon>Bacillati</taxon>
        <taxon>Bacillota</taxon>
        <taxon>Clostridia</taxon>
        <taxon>Lachnospirales</taxon>
        <taxon>Lachnospiraceae</taxon>
        <taxon>Butyrivibrio</taxon>
    </lineage>
</organism>
<dbReference type="Proteomes" id="UP000182584">
    <property type="component" value="Unassembled WGS sequence"/>
</dbReference>
<dbReference type="eggNOG" id="COG1815">
    <property type="taxonomic scope" value="Bacteria"/>
</dbReference>
<dbReference type="EMBL" id="FOGJ01000004">
    <property type="protein sequence ID" value="SER33898.1"/>
    <property type="molecule type" value="Genomic_DNA"/>
</dbReference>